<evidence type="ECO:0000313" key="4">
    <source>
        <dbReference type="Proteomes" id="UP001257659"/>
    </source>
</evidence>
<keyword evidence="2" id="KW-0812">Transmembrane</keyword>
<feature type="transmembrane region" description="Helical" evidence="2">
    <location>
        <begin position="42"/>
        <end position="62"/>
    </location>
</feature>
<accession>A0ABU1K914</accession>
<comment type="caution">
    <text evidence="3">The sequence shown here is derived from an EMBL/GenBank/DDBJ whole genome shotgun (WGS) entry which is preliminary data.</text>
</comment>
<organism evidence="3 4">
    <name type="scientific">Mesonia maritima</name>
    <dbReference type="NCBI Taxonomy" id="1793873"/>
    <lineage>
        <taxon>Bacteria</taxon>
        <taxon>Pseudomonadati</taxon>
        <taxon>Bacteroidota</taxon>
        <taxon>Flavobacteriia</taxon>
        <taxon>Flavobacteriales</taxon>
        <taxon>Flavobacteriaceae</taxon>
        <taxon>Mesonia</taxon>
    </lineage>
</organism>
<keyword evidence="2" id="KW-0472">Membrane</keyword>
<keyword evidence="2" id="KW-1133">Transmembrane helix</keyword>
<dbReference type="EMBL" id="JAVDQA010000010">
    <property type="protein sequence ID" value="MDR6302090.1"/>
    <property type="molecule type" value="Genomic_DNA"/>
</dbReference>
<evidence type="ECO:0000256" key="2">
    <source>
        <dbReference type="SAM" id="Phobius"/>
    </source>
</evidence>
<proteinExistence type="predicted"/>
<keyword evidence="1" id="KW-0175">Coiled coil</keyword>
<evidence type="ECO:0000256" key="1">
    <source>
        <dbReference type="SAM" id="Coils"/>
    </source>
</evidence>
<keyword evidence="4" id="KW-1185">Reference proteome</keyword>
<reference evidence="3 4" key="1">
    <citation type="submission" date="2023-07" db="EMBL/GenBank/DDBJ databases">
        <title>Genomic Encyclopedia of Type Strains, Phase IV (KMG-IV): sequencing the most valuable type-strain genomes for metagenomic binning, comparative biology and taxonomic classification.</title>
        <authorList>
            <person name="Goeker M."/>
        </authorList>
    </citation>
    <scope>NUCLEOTIDE SEQUENCE [LARGE SCALE GENOMIC DNA]</scope>
    <source>
        <strain evidence="3 4">DSM 102814</strain>
    </source>
</reference>
<sequence length="250" mass="28786">MNNFDKNIKNKLEERRLTPSDKSWEKLSDKLAEKEQKSTKKIWWLGLAASFIAGILISTLLFKTNQPEIQSTEIIVEEKSVQKIDAEENFSEEIIPEKDHDIVNVIDSPEELKSTKTSEKLKKEVQEIATPKKSTPVEVVITEQETTPEEAHELFLVQQIDKKAQEVVDHVKELSKNREVTDAEIDALIKEAQLEIRTRDIFKENRNKVNAQALLQNVEAELDQSFRERIFVAIENGFTQVKSAVTFLNR</sequence>
<protein>
    <submittedName>
        <fullName evidence="3">Vacuolar-type H+-ATPase subunit I/STV1</fullName>
    </submittedName>
</protein>
<gene>
    <name evidence="3" type="ORF">GGR31_002767</name>
</gene>
<feature type="coiled-coil region" evidence="1">
    <location>
        <begin position="171"/>
        <end position="228"/>
    </location>
</feature>
<evidence type="ECO:0000313" key="3">
    <source>
        <dbReference type="EMBL" id="MDR6302090.1"/>
    </source>
</evidence>
<dbReference type="Proteomes" id="UP001257659">
    <property type="component" value="Unassembled WGS sequence"/>
</dbReference>
<name>A0ABU1K914_9FLAO</name>
<dbReference type="RefSeq" id="WP_309730310.1">
    <property type="nucleotide sequence ID" value="NZ_JAVDQA010000010.1"/>
</dbReference>